<dbReference type="Proteomes" id="UP001499951">
    <property type="component" value="Unassembled WGS sequence"/>
</dbReference>
<organism evidence="1 2">
    <name type="scientific">Rhizomicrobium electricum</name>
    <dbReference type="NCBI Taxonomy" id="480070"/>
    <lineage>
        <taxon>Bacteria</taxon>
        <taxon>Pseudomonadati</taxon>
        <taxon>Pseudomonadota</taxon>
        <taxon>Alphaproteobacteria</taxon>
        <taxon>Micropepsales</taxon>
        <taxon>Micropepsaceae</taxon>
        <taxon>Rhizomicrobium</taxon>
    </lineage>
</organism>
<dbReference type="SUPFAM" id="SSF53756">
    <property type="entry name" value="UDP-Glycosyltransferase/glycogen phosphorylase"/>
    <property type="match status" value="1"/>
</dbReference>
<dbReference type="RefSeq" id="WP_166937473.1">
    <property type="nucleotide sequence ID" value="NZ_BAAADD010000013.1"/>
</dbReference>
<dbReference type="EMBL" id="BAAADD010000013">
    <property type="protein sequence ID" value="GAA0587622.1"/>
    <property type="molecule type" value="Genomic_DNA"/>
</dbReference>
<dbReference type="CDD" id="cd02518">
    <property type="entry name" value="GT2_SpsF"/>
    <property type="match status" value="1"/>
</dbReference>
<dbReference type="PANTHER" id="PTHR42866:SF1">
    <property type="entry name" value="SPORE COAT POLYSACCHARIDE BIOSYNTHESIS PROTEIN SPSF"/>
    <property type="match status" value="1"/>
</dbReference>
<dbReference type="Pfam" id="PF02348">
    <property type="entry name" value="CTP_transf_3"/>
    <property type="match status" value="1"/>
</dbReference>
<reference evidence="2" key="1">
    <citation type="journal article" date="2019" name="Int. J. Syst. Evol. Microbiol.">
        <title>The Global Catalogue of Microorganisms (GCM) 10K type strain sequencing project: providing services to taxonomists for standard genome sequencing and annotation.</title>
        <authorList>
            <consortium name="The Broad Institute Genomics Platform"/>
            <consortium name="The Broad Institute Genome Sequencing Center for Infectious Disease"/>
            <person name="Wu L."/>
            <person name="Ma J."/>
        </authorList>
    </citation>
    <scope>NUCLEOTIDE SEQUENCE [LARGE SCALE GENOMIC DNA]</scope>
    <source>
        <strain evidence="2">JCM 15089</strain>
    </source>
</reference>
<dbReference type="PANTHER" id="PTHR42866">
    <property type="entry name" value="3-DEOXY-MANNO-OCTULOSONATE CYTIDYLYLTRANSFERASE"/>
    <property type="match status" value="1"/>
</dbReference>
<evidence type="ECO:0000313" key="2">
    <source>
        <dbReference type="Proteomes" id="UP001499951"/>
    </source>
</evidence>
<sequence length="591" mass="63383">MSPRIVAVIQARMGSTRLPGKVLKPVAGKPLLWHIVHRLRKSKRIEAIAVATSVNHLDDAIAEFCAANNVVCVRGPEDDVLARFARAAEVTDADVIVRVNADSPFLDADFIDHLVDALIEQDGDYVLLEQNAETAHCGVDPFTRRALDKLMLVASEDPVAREHVTGYFKLHPDFVPIARAKPYPKLAKSGGRLTVDTPDDFAFVEAVHARLAAKAGEASLADLLLLLEREPMLRQINAHVRQKGVTPQGGLALVRCDGGGPYGFGHVKRMIALARALRDREGLGVVFAVNGHEEALASIRQAGFAAKLIDGPEGEFLSVAKDPDLLILDCREGPAREAIEALPVALKATVDDGSDRRLACDLAYYPPLPQVARMKWAGSKARARVGWEWAILGQQQINERPRKPSRNPTLLVTMGGSDPFGLTLKCAQGLKKLDPVFRARFVIGPGFTDKDRLARTLVGLSPNFETVEGARGLATEFATCDVALVAFGVTAYELAAAGVPAIYLGISDDHVESASAFAEAGMGINLGHMDKVKGEDIAKAVRTLLSDGARRRQMRAAGLMTIDGSGATRIAADLAAELAAKRSDSAKPAAL</sequence>
<dbReference type="Gene3D" id="3.40.50.2000">
    <property type="entry name" value="Glycogen Phosphorylase B"/>
    <property type="match status" value="1"/>
</dbReference>
<gene>
    <name evidence="1" type="ORF">GCM10008942_40820</name>
</gene>
<comment type="caution">
    <text evidence="1">The sequence shown here is derived from an EMBL/GenBank/DDBJ whole genome shotgun (WGS) entry which is preliminary data.</text>
</comment>
<accession>A0ABP3QBH3</accession>
<dbReference type="Gene3D" id="3.90.550.10">
    <property type="entry name" value="Spore Coat Polysaccharide Biosynthesis Protein SpsA, Chain A"/>
    <property type="match status" value="1"/>
</dbReference>
<keyword evidence="2" id="KW-1185">Reference proteome</keyword>
<evidence type="ECO:0000313" key="1">
    <source>
        <dbReference type="EMBL" id="GAA0587622.1"/>
    </source>
</evidence>
<dbReference type="InterPro" id="IPR003329">
    <property type="entry name" value="Cytidylyl_trans"/>
</dbReference>
<evidence type="ECO:0008006" key="3">
    <source>
        <dbReference type="Google" id="ProtNLM"/>
    </source>
</evidence>
<dbReference type="InterPro" id="IPR029044">
    <property type="entry name" value="Nucleotide-diphossugar_trans"/>
</dbReference>
<dbReference type="SUPFAM" id="SSF53448">
    <property type="entry name" value="Nucleotide-diphospho-sugar transferases"/>
    <property type="match status" value="1"/>
</dbReference>
<dbReference type="Gene3D" id="3.40.50.11190">
    <property type="match status" value="1"/>
</dbReference>
<name>A0ABP3QBH3_9PROT</name>
<proteinExistence type="predicted"/>
<protein>
    <recommendedName>
        <fullName evidence="3">Acylneuraminate cytidylyltransferase</fullName>
    </recommendedName>
</protein>